<reference evidence="2" key="1">
    <citation type="submission" date="2023-06" db="EMBL/GenBank/DDBJ databases">
        <title>Genome-scale phylogeny and comparative genomics of the fungal order Sordariales.</title>
        <authorList>
            <consortium name="Lawrence Berkeley National Laboratory"/>
            <person name="Hensen N."/>
            <person name="Bonometti L."/>
            <person name="Westerberg I."/>
            <person name="Brannstrom I.O."/>
            <person name="Guillou S."/>
            <person name="Cros-Aarteil S."/>
            <person name="Calhoun S."/>
            <person name="Haridas S."/>
            <person name="Kuo A."/>
            <person name="Mondo S."/>
            <person name="Pangilinan J."/>
            <person name="Riley R."/>
            <person name="Labutti K."/>
            <person name="Andreopoulos B."/>
            <person name="Lipzen A."/>
            <person name="Chen C."/>
            <person name="Yanf M."/>
            <person name="Daum C."/>
            <person name="Ng V."/>
            <person name="Clum A."/>
            <person name="Steindorff A."/>
            <person name="Ohm R."/>
            <person name="Martin F."/>
            <person name="Silar P."/>
            <person name="Natvig D."/>
            <person name="Lalanne C."/>
            <person name="Gautier V."/>
            <person name="Ament-Velasquez S.L."/>
            <person name="Kruys A."/>
            <person name="Hutchinson M.I."/>
            <person name="Powell A.J."/>
            <person name="Barry K."/>
            <person name="Miller A.N."/>
            <person name="Grigoriev I.V."/>
            <person name="Debuchy R."/>
            <person name="Gladieux P."/>
            <person name="Thoren M.H."/>
            <person name="Johannesson H."/>
        </authorList>
    </citation>
    <scope>NUCLEOTIDE SEQUENCE</scope>
    <source>
        <strain evidence="2">SMH4607-1</strain>
    </source>
</reference>
<protein>
    <submittedName>
        <fullName evidence="2">Uncharacterized protein</fullName>
    </submittedName>
</protein>
<evidence type="ECO:0000313" key="2">
    <source>
        <dbReference type="EMBL" id="KAK0719279.1"/>
    </source>
</evidence>
<name>A0AA40ANV4_9PEZI</name>
<organism evidence="2 3">
    <name type="scientific">Lasiosphaeris hirsuta</name>
    <dbReference type="NCBI Taxonomy" id="260670"/>
    <lineage>
        <taxon>Eukaryota</taxon>
        <taxon>Fungi</taxon>
        <taxon>Dikarya</taxon>
        <taxon>Ascomycota</taxon>
        <taxon>Pezizomycotina</taxon>
        <taxon>Sordariomycetes</taxon>
        <taxon>Sordariomycetidae</taxon>
        <taxon>Sordariales</taxon>
        <taxon>Lasiosphaeriaceae</taxon>
        <taxon>Lasiosphaeris</taxon>
    </lineage>
</organism>
<feature type="compositionally biased region" description="Basic and acidic residues" evidence="1">
    <location>
        <begin position="381"/>
        <end position="399"/>
    </location>
</feature>
<dbReference type="AlphaFoldDB" id="A0AA40ANV4"/>
<accession>A0AA40ANV4</accession>
<comment type="caution">
    <text evidence="2">The sequence shown here is derived from an EMBL/GenBank/DDBJ whole genome shotgun (WGS) entry which is preliminary data.</text>
</comment>
<feature type="compositionally biased region" description="Low complexity" evidence="1">
    <location>
        <begin position="357"/>
        <end position="372"/>
    </location>
</feature>
<dbReference type="Proteomes" id="UP001172102">
    <property type="component" value="Unassembled WGS sequence"/>
</dbReference>
<gene>
    <name evidence="2" type="ORF">B0H67DRAFT_149796</name>
</gene>
<evidence type="ECO:0000313" key="3">
    <source>
        <dbReference type="Proteomes" id="UP001172102"/>
    </source>
</evidence>
<sequence length="482" mass="53041">MLTGEAFVPVGIATEKSADCTTPEKSFVSNAVIDSVNDVFDISGGAFEVAETTPLAFYQTREEAPAERGTDEIAELWAQSAEVYDLEAMPVQFSLVDSGEPEPEYCFEPVPFIHSVPEPPKKPTDGYDSTMDFSFAAYAESEPDSEYDFEPAPFMQTDIFEPLIQLAEAQEQQPAYHDTDSIQDMHEEPQVKFSGEFGSDYVPYAYAEAPKKSTVVVRTYSWDEEAFEFLDDSLLVASSVQETDFERHVVVEDMNIVYWNAPGPAKSERQILAEALSTSSVRPSILPLESLAEDIFSPPPPPAILSNSANTAERNLGRFNSDVGLSMENKRRTLAIENNAYEGAFKTEAEKSHSRHASMSSAASSGTALSEASRPDSPNTDYHDDDQAVKFAEDERFRSDAASTCETVTGDTAKRPDAADQDAEDPLQPPPLPHAVDNPKHHHHPQPHAFHHDSSPAPPHEAPPLSYEDQYAGDDDDDYTAI</sequence>
<proteinExistence type="predicted"/>
<dbReference type="EMBL" id="JAUKUA010000003">
    <property type="protein sequence ID" value="KAK0719279.1"/>
    <property type="molecule type" value="Genomic_DNA"/>
</dbReference>
<feature type="compositionally biased region" description="Polar residues" evidence="1">
    <location>
        <begin position="401"/>
        <end position="410"/>
    </location>
</feature>
<feature type="compositionally biased region" description="Acidic residues" evidence="1">
    <location>
        <begin position="471"/>
        <end position="482"/>
    </location>
</feature>
<feature type="region of interest" description="Disordered" evidence="1">
    <location>
        <begin position="348"/>
        <end position="482"/>
    </location>
</feature>
<keyword evidence="3" id="KW-1185">Reference proteome</keyword>
<evidence type="ECO:0000256" key="1">
    <source>
        <dbReference type="SAM" id="MobiDB-lite"/>
    </source>
</evidence>